<evidence type="ECO:0000313" key="2">
    <source>
        <dbReference type="Proteomes" id="UP000736672"/>
    </source>
</evidence>
<dbReference type="AlphaFoldDB" id="A0A9P9GI94"/>
<gene>
    <name evidence="1" type="ORF">B0J15DRAFT_502612</name>
</gene>
<keyword evidence="2" id="KW-1185">Reference proteome</keyword>
<organism evidence="1 2">
    <name type="scientific">Fusarium solani</name>
    <name type="common">Filamentous fungus</name>
    <dbReference type="NCBI Taxonomy" id="169388"/>
    <lineage>
        <taxon>Eukaryota</taxon>
        <taxon>Fungi</taxon>
        <taxon>Dikarya</taxon>
        <taxon>Ascomycota</taxon>
        <taxon>Pezizomycotina</taxon>
        <taxon>Sordariomycetes</taxon>
        <taxon>Hypocreomycetidae</taxon>
        <taxon>Hypocreales</taxon>
        <taxon>Nectriaceae</taxon>
        <taxon>Fusarium</taxon>
        <taxon>Fusarium solani species complex</taxon>
    </lineage>
</organism>
<dbReference type="EMBL" id="JAGTJS010000021">
    <property type="protein sequence ID" value="KAH7239641.1"/>
    <property type="molecule type" value="Genomic_DNA"/>
</dbReference>
<reference evidence="1" key="1">
    <citation type="journal article" date="2021" name="Nat. Commun.">
        <title>Genetic determinants of endophytism in the Arabidopsis root mycobiome.</title>
        <authorList>
            <person name="Mesny F."/>
            <person name="Miyauchi S."/>
            <person name="Thiergart T."/>
            <person name="Pickel B."/>
            <person name="Atanasova L."/>
            <person name="Karlsson M."/>
            <person name="Huettel B."/>
            <person name="Barry K.W."/>
            <person name="Haridas S."/>
            <person name="Chen C."/>
            <person name="Bauer D."/>
            <person name="Andreopoulos W."/>
            <person name="Pangilinan J."/>
            <person name="LaButti K."/>
            <person name="Riley R."/>
            <person name="Lipzen A."/>
            <person name="Clum A."/>
            <person name="Drula E."/>
            <person name="Henrissat B."/>
            <person name="Kohler A."/>
            <person name="Grigoriev I.V."/>
            <person name="Martin F.M."/>
            <person name="Hacquard S."/>
        </authorList>
    </citation>
    <scope>NUCLEOTIDE SEQUENCE</scope>
    <source>
        <strain evidence="1">FSSC 5 MPI-SDFR-AT-0091</strain>
    </source>
</reference>
<accession>A0A9P9GI94</accession>
<comment type="caution">
    <text evidence="1">The sequence shown here is derived from an EMBL/GenBank/DDBJ whole genome shotgun (WGS) entry which is preliminary data.</text>
</comment>
<dbReference type="Proteomes" id="UP000736672">
    <property type="component" value="Unassembled WGS sequence"/>
</dbReference>
<evidence type="ECO:0008006" key="3">
    <source>
        <dbReference type="Google" id="ProtNLM"/>
    </source>
</evidence>
<sequence>MSDPLSVAGTAVGIASLGIEVCKGLVNYLTSLQGRNQDIADGLSTVRALLPIFYSLHDVLSTDQSSELTGIHQCLLQSRDKLQELQMLLLELRGPGDPTCSKSKAKVVEMGRSLAYPFREGTLRSLRYSLQNLLGSLNLAISTSSLKQTIAWGEKLGTLGTSMEAESQAQSTALQELQDKVQQSSVRLSDDLLSTTEATRETQWMIRDVSQAMMAKLTLIQTETQRIGSQLAQKQRTEEMLTRNNLHASLAEQTGIHVQPIPDENHQHLPTSISRPVVVASKATSSACDCVQKNNDLKYSFSFGSIGFQFEQKQLKHRRDCVFYGIRRKSEQAITASFPLRLAWFCAQVTMASLQFKRGTNGLGMSIQYHNIVSEMDSPIFKVWENLYGDCLNGELMMIEPLESAQRKILALYRDGHSSPSDRSERDMSHSELFVAMLGDSGRDGTSIFLDHLCEADLVFRTTMKVLKTLLTAIQDYNFKVEVKRLLENYGSIDNSIRSRKKQFIEWLVSMFEVNPVDVVESFLHIAPCDYRSASSVLPVLMAAAEVTPIGRAIMSRSLVDLEGCISQDPRSVTRKVHGFTTLQLAITWPPGLQRLLGTEAWVHLDDGCPTNFENDLTPFDWAVYHSCLGSVDGLLRAGCDPGLGRRRSRPQRRRMTKSVASLIAYRLAERRKALVALVQRRLGKLGYPDPPHLVDSDAPSLCRALKEAGVQVPKALDLDASYASIYHCRIFSIYEFPILFQQGFRDHMVRNEIGLTPIMVHSIWNRDGASLLSPLPDEDRTSFHALLEWLRVQGFLDQEAEDPECIGINIFATGWHYLGVLIGVALLENYPSEMREEMFLLEDAAQYLSKANVRDECSCLCTRGGRGCSALISLLKTWADCPPPFVYGRDDSFLGMIARFWRKVFIYQQGNAGTKDERVELFMDYVQFLTFKALDMTHTCCELGISSWIGPSFAEPSPWHLKPHHWRQSAGYDIREWVLFDQDEYQTAGDGIEELFEELIVEFEREISSLSPSAEAFEHFLWGFWRQRISEVFAVDQGYLGELQHSLTDVHLCGLPSVVRYLFDLDFDLIKYTIKTTVEGAIEYHTEEGERNRFDAAFFLRKKQQEALDDEEWHT</sequence>
<evidence type="ECO:0000313" key="1">
    <source>
        <dbReference type="EMBL" id="KAH7239641.1"/>
    </source>
</evidence>
<dbReference type="OrthoDB" id="1577640at2759"/>
<name>A0A9P9GI94_FUSSL</name>
<proteinExistence type="predicted"/>
<protein>
    <recommendedName>
        <fullName evidence="3">Fungal N-terminal domain-containing protein</fullName>
    </recommendedName>
</protein>